<evidence type="ECO:0000313" key="2">
    <source>
        <dbReference type="EMBL" id="CAE6709762.1"/>
    </source>
</evidence>
<comment type="caution">
    <text evidence="2">The sequence shown here is derived from an EMBL/GenBank/DDBJ whole genome shotgun (WGS) entry which is preliminary data.</text>
</comment>
<feature type="domain" description="THAP4-like heme-binding" evidence="1">
    <location>
        <begin position="9"/>
        <end position="181"/>
    </location>
</feature>
<proteinExistence type="predicted"/>
<dbReference type="Pfam" id="PF08768">
    <property type="entry name" value="THAP4_heme-bd"/>
    <property type="match status" value="1"/>
</dbReference>
<evidence type="ECO:0000313" key="3">
    <source>
        <dbReference type="Proteomes" id="UP000675880"/>
    </source>
</evidence>
<keyword evidence="3" id="KW-1185">Reference proteome</keyword>
<sequence>MSDDLLKYLGPLAALAGVWEGDKGDDVAPSDDRGTERNKFRERMTFEPFGPVNNHEQQLYGLRYSTVAWRLGEDAPFHEETGYWLWDAAAKQVLRCFIVPRGVTVLAGGTVEPDATSFQISAEAGSDTYGICSNKFLDREFKTVRYELTVTLHGRDSFSYSEDTQLKMKGRDELFHHIDANRVTRVR</sequence>
<dbReference type="Gene3D" id="2.40.128.20">
    <property type="match status" value="1"/>
</dbReference>
<dbReference type="RefSeq" id="WP_213040935.1">
    <property type="nucleotide sequence ID" value="NZ_CAJNBJ010000001.1"/>
</dbReference>
<evidence type="ECO:0000259" key="1">
    <source>
        <dbReference type="Pfam" id="PF08768"/>
    </source>
</evidence>
<organism evidence="2 3">
    <name type="scientific">Nitrospira defluvii</name>
    <dbReference type="NCBI Taxonomy" id="330214"/>
    <lineage>
        <taxon>Bacteria</taxon>
        <taxon>Pseudomonadati</taxon>
        <taxon>Nitrospirota</taxon>
        <taxon>Nitrospiria</taxon>
        <taxon>Nitrospirales</taxon>
        <taxon>Nitrospiraceae</taxon>
        <taxon>Nitrospira</taxon>
    </lineage>
</organism>
<gene>
    <name evidence="2" type="ORF">NSPZN2_11156</name>
</gene>
<dbReference type="EMBL" id="CAJNBJ010000001">
    <property type="protein sequence ID" value="CAE6709762.1"/>
    <property type="molecule type" value="Genomic_DNA"/>
</dbReference>
<dbReference type="SUPFAM" id="SSF50814">
    <property type="entry name" value="Lipocalins"/>
    <property type="match status" value="1"/>
</dbReference>
<dbReference type="InterPro" id="IPR012674">
    <property type="entry name" value="Calycin"/>
</dbReference>
<protein>
    <recommendedName>
        <fullName evidence="1">THAP4-like heme-binding domain-containing protein</fullName>
    </recommendedName>
</protein>
<reference evidence="2 3" key="1">
    <citation type="submission" date="2021-02" db="EMBL/GenBank/DDBJ databases">
        <authorList>
            <person name="Han P."/>
        </authorList>
    </citation>
    <scope>NUCLEOTIDE SEQUENCE [LARGE SCALE GENOMIC DNA]</scope>
    <source>
        <strain evidence="2">Candidatus Nitrospira sp. ZN2</strain>
    </source>
</reference>
<dbReference type="Proteomes" id="UP000675880">
    <property type="component" value="Unassembled WGS sequence"/>
</dbReference>
<dbReference type="InterPro" id="IPR014878">
    <property type="entry name" value="THAP4-like_heme-bd"/>
</dbReference>
<accession>A0ABM8QQE1</accession>
<name>A0ABM8QQE1_9BACT</name>